<protein>
    <submittedName>
        <fullName evidence="1">Uncharacterized protein</fullName>
    </submittedName>
</protein>
<geneLocation type="plasmid" evidence="1">
    <name>pPA15W-NR</name>
</geneLocation>
<sequence>MNELNERLSSGQKVFGVNSAGLYRNVILNGLSFFQQLLEP</sequence>
<keyword evidence="1" id="KW-0614">Plasmid</keyword>
<reference evidence="1" key="1">
    <citation type="submission" date="2020-01" db="EMBL/GenBank/DDBJ databases">
        <authorList>
            <person name="Zhou D."/>
        </authorList>
    </citation>
    <scope>NUCLEOTIDE SEQUENCE</scope>
    <source>
        <strain evidence="1">PA15W</strain>
        <plasmid evidence="1">pPA15W-NR</plasmid>
    </source>
</reference>
<name>A0A6H1QB47_PSEAI</name>
<evidence type="ECO:0000313" key="1">
    <source>
        <dbReference type="EMBL" id="QIZ23411.1"/>
    </source>
</evidence>
<dbReference type="EMBL" id="MN961672">
    <property type="protein sequence ID" value="QIZ23411.1"/>
    <property type="molecule type" value="Genomic_DNA"/>
</dbReference>
<accession>A0A6H1QB47</accession>
<proteinExistence type="predicted"/>
<dbReference type="AlphaFoldDB" id="A0A6H1QB47"/>
<organism evidence="1">
    <name type="scientific">Pseudomonas aeruginosa</name>
    <dbReference type="NCBI Taxonomy" id="287"/>
    <lineage>
        <taxon>Bacteria</taxon>
        <taxon>Pseudomonadati</taxon>
        <taxon>Pseudomonadota</taxon>
        <taxon>Gammaproteobacteria</taxon>
        <taxon>Pseudomonadales</taxon>
        <taxon>Pseudomonadaceae</taxon>
        <taxon>Pseudomonas</taxon>
    </lineage>
</organism>